<gene>
    <name evidence="2" type="ORF">AFK24_08680</name>
</gene>
<dbReference type="AlphaFoldDB" id="A0A1C7Z666"/>
<evidence type="ECO:0000313" key="3">
    <source>
        <dbReference type="Proteomes" id="UP000093104"/>
    </source>
</evidence>
<dbReference type="Proteomes" id="UP000093104">
    <property type="component" value="Unassembled WGS sequence"/>
</dbReference>
<dbReference type="RefSeq" id="WP_065832857.1">
    <property type="nucleotide sequence ID" value="NZ_LGSI01000032.1"/>
</dbReference>
<dbReference type="InterPro" id="IPR025391">
    <property type="entry name" value="DUF4123"/>
</dbReference>
<dbReference type="EMBL" id="LGSI01000032">
    <property type="protein sequence ID" value="OCR25584.1"/>
    <property type="molecule type" value="Genomic_DNA"/>
</dbReference>
<feature type="domain" description="DUF4123" evidence="1">
    <location>
        <begin position="9"/>
        <end position="122"/>
    </location>
</feature>
<protein>
    <recommendedName>
        <fullName evidence="1">DUF4123 domain-containing protein</fullName>
    </recommendedName>
</protein>
<comment type="caution">
    <text evidence="2">The sequence shown here is derived from an EMBL/GenBank/DDBJ whole genome shotgun (WGS) entry which is preliminary data.</text>
</comment>
<name>A0A1C7Z666_PSESX</name>
<organism evidence="2 3">
    <name type="scientific">Pseudomonas syringae</name>
    <dbReference type="NCBI Taxonomy" id="317"/>
    <lineage>
        <taxon>Bacteria</taxon>
        <taxon>Pseudomonadati</taxon>
        <taxon>Pseudomonadota</taxon>
        <taxon>Gammaproteobacteria</taxon>
        <taxon>Pseudomonadales</taxon>
        <taxon>Pseudomonadaceae</taxon>
        <taxon>Pseudomonas</taxon>
    </lineage>
</organism>
<evidence type="ECO:0000259" key="1">
    <source>
        <dbReference type="Pfam" id="PF13503"/>
    </source>
</evidence>
<sequence>MNHPAQANYLLIDGALRADALVGLYQRHELFEIDALYLGTRWKDLHDLGPILIKPDSRSPLLSEWIDHESLRKDSTLIYSRADIEQLAAHLRHFISPPDCLGGGGLLRFADPLVTHFWLSSYPNGASQHLGPIEQWWVGAPRQSWESPQQVQWQTFSGPGAESVWDERHAVLGEDQLDALELAQHWRFTGRIYNWLGERSPDLFSGLTGSQISDWLNSSLQAGLEWGLVTERALAMWMEACADYGQDFATRAQGPYPQWLSQNATNAGLAPELRIRAFELHSRTHKEVVHD</sequence>
<dbReference type="Pfam" id="PF13503">
    <property type="entry name" value="DUF4123"/>
    <property type="match status" value="1"/>
</dbReference>
<dbReference type="PATRIC" id="fig|317.243.peg.2400"/>
<dbReference type="OrthoDB" id="5905401at2"/>
<accession>A0A1C7Z666</accession>
<reference evidence="2 3" key="1">
    <citation type="submission" date="2015-07" db="EMBL/GenBank/DDBJ databases">
        <title>Draft genome sequence of a diazotrophic, plant growth-promoting rhizobacterium of the Pseudomonas syringae complex.</title>
        <authorList>
            <person name="Patten C.L."/>
            <person name="Jeong H."/>
        </authorList>
    </citation>
    <scope>NUCLEOTIDE SEQUENCE [LARGE SCALE GENOMIC DNA]</scope>
    <source>
        <strain evidence="2 3">GR12-2</strain>
    </source>
</reference>
<evidence type="ECO:0000313" key="2">
    <source>
        <dbReference type="EMBL" id="OCR25584.1"/>
    </source>
</evidence>
<proteinExistence type="predicted"/>